<dbReference type="NCBIfam" id="NF002958">
    <property type="entry name" value="PRK03620.1"/>
    <property type="match status" value="1"/>
</dbReference>
<dbReference type="NCBIfam" id="TIGR03249">
    <property type="entry name" value="KdgD"/>
    <property type="match status" value="1"/>
</dbReference>
<reference evidence="8" key="1">
    <citation type="journal article" date="2019" name="Int. J. Syst. Evol. Microbiol.">
        <title>The Global Catalogue of Microorganisms (GCM) 10K type strain sequencing project: providing services to taxonomists for standard genome sequencing and annotation.</title>
        <authorList>
            <consortium name="The Broad Institute Genomics Platform"/>
            <consortium name="The Broad Institute Genome Sequencing Center for Infectious Disease"/>
            <person name="Wu L."/>
            <person name="Ma J."/>
        </authorList>
    </citation>
    <scope>NUCLEOTIDE SEQUENCE [LARGE SCALE GENOMIC DNA]</scope>
    <source>
        <strain evidence="8">JCM 14309</strain>
    </source>
</reference>
<comment type="pathway">
    <text evidence="2 5">Carbohydrate acid metabolism; D-glucarate degradation; 2,5-dioxopentanoate from D-glucarate: step 2/2.</text>
</comment>
<evidence type="ECO:0000256" key="6">
    <source>
        <dbReference type="PIRNR" id="PIRNR001365"/>
    </source>
</evidence>
<dbReference type="SMART" id="SM01130">
    <property type="entry name" value="DHDPS"/>
    <property type="match status" value="1"/>
</dbReference>
<dbReference type="InterPro" id="IPR017655">
    <property type="entry name" value="Dehydro-deoxyglucarate_dehyd"/>
</dbReference>
<accession>A0ABP6LSB1</accession>
<evidence type="ECO:0000256" key="4">
    <source>
        <dbReference type="ARBA" id="ARBA00023239"/>
    </source>
</evidence>
<dbReference type="InterPro" id="IPR002220">
    <property type="entry name" value="DapA-like"/>
</dbReference>
<evidence type="ECO:0000256" key="1">
    <source>
        <dbReference type="ARBA" id="ARBA00001446"/>
    </source>
</evidence>
<dbReference type="PANTHER" id="PTHR12128:SF19">
    <property type="entry name" value="5-DEHYDRO-4-DEOXYGLUCARATE DEHYDRATASE 2-RELATED"/>
    <property type="match status" value="1"/>
</dbReference>
<comment type="catalytic activity">
    <reaction evidence="1 5">
        <text>5-dehydro-4-deoxy-D-glucarate + H(+) = 2,5-dioxopentanoate + CO2 + H2O</text>
        <dbReference type="Rhea" id="RHEA:24608"/>
        <dbReference type="ChEBI" id="CHEBI:15377"/>
        <dbReference type="ChEBI" id="CHEBI:15378"/>
        <dbReference type="ChEBI" id="CHEBI:16526"/>
        <dbReference type="ChEBI" id="CHEBI:42819"/>
        <dbReference type="ChEBI" id="CHEBI:58136"/>
        <dbReference type="EC" id="4.2.1.41"/>
    </reaction>
</comment>
<dbReference type="SUPFAM" id="SSF51569">
    <property type="entry name" value="Aldolase"/>
    <property type="match status" value="1"/>
</dbReference>
<proteinExistence type="inferred from homology"/>
<comment type="similarity">
    <text evidence="3 5 6">Belongs to the DapA family.</text>
</comment>
<evidence type="ECO:0000256" key="5">
    <source>
        <dbReference type="HAMAP-Rule" id="MF_00694"/>
    </source>
</evidence>
<keyword evidence="4 5" id="KW-0456">Lyase</keyword>
<evidence type="ECO:0000313" key="7">
    <source>
        <dbReference type="EMBL" id="GAA3058558.1"/>
    </source>
</evidence>
<sequence length="322" mass="34314">MSQHSIQQFTPFELAEHLKDGLLSFPVTAFTQDLALDEDAYREHLNWQARQGVAGLFAAGGTGEGFSLSGEENARVVRLAVEEAGAHVPVLGSAGGSTSQAVANAQAAEAAGCQGLLLLPPYLTECDQQGLQAHVDAVCSATDIGVIVYNRANAVYSAETVARLAEKHENFIGFKDATGDIEAVTKVVAANGDRLFYLGGLPTAETFALPMLQLGMSTYSSAMYNFVPEFALEFYADVRRQDRAAVTEKLTRFVLPYLEIRDRVKGYGVSIVKGGLKAVGRDAGPVRPPLQDLTEGDLQDLRDLIDAAGIRPANPSPALSAV</sequence>
<keyword evidence="8" id="KW-1185">Reference proteome</keyword>
<organism evidence="7 8">
    <name type="scientific">Nesterenkonia aethiopica</name>
    <dbReference type="NCBI Taxonomy" id="269144"/>
    <lineage>
        <taxon>Bacteria</taxon>
        <taxon>Bacillati</taxon>
        <taxon>Actinomycetota</taxon>
        <taxon>Actinomycetes</taxon>
        <taxon>Micrococcales</taxon>
        <taxon>Micrococcaceae</taxon>
        <taxon>Nesterenkonia</taxon>
    </lineage>
</organism>
<dbReference type="Gene3D" id="3.20.20.70">
    <property type="entry name" value="Aldolase class I"/>
    <property type="match status" value="1"/>
</dbReference>
<evidence type="ECO:0000313" key="8">
    <source>
        <dbReference type="Proteomes" id="UP001500236"/>
    </source>
</evidence>
<name>A0ABP6LSB1_9MICC</name>
<dbReference type="InterPro" id="IPR013785">
    <property type="entry name" value="Aldolase_TIM"/>
</dbReference>
<dbReference type="EMBL" id="BAAAVT010000005">
    <property type="protein sequence ID" value="GAA3058558.1"/>
    <property type="molecule type" value="Genomic_DNA"/>
</dbReference>
<comment type="caution">
    <text evidence="7">The sequence shown here is derived from an EMBL/GenBank/DDBJ whole genome shotgun (WGS) entry which is preliminary data.</text>
</comment>
<dbReference type="Pfam" id="PF00701">
    <property type="entry name" value="DHDPS"/>
    <property type="match status" value="1"/>
</dbReference>
<evidence type="ECO:0000256" key="2">
    <source>
        <dbReference type="ARBA" id="ARBA00004983"/>
    </source>
</evidence>
<dbReference type="HAMAP" id="MF_00694">
    <property type="entry name" value="KDGDH"/>
    <property type="match status" value="1"/>
</dbReference>
<evidence type="ECO:0000256" key="3">
    <source>
        <dbReference type="ARBA" id="ARBA00007592"/>
    </source>
</evidence>
<dbReference type="PRINTS" id="PR00146">
    <property type="entry name" value="DHPICSNTHASE"/>
</dbReference>
<dbReference type="PANTHER" id="PTHR12128">
    <property type="entry name" value="DIHYDRODIPICOLINATE SYNTHASE"/>
    <property type="match status" value="1"/>
</dbReference>
<dbReference type="CDD" id="cd00951">
    <property type="entry name" value="KDGDH"/>
    <property type="match status" value="1"/>
</dbReference>
<dbReference type="PIRSF" id="PIRSF001365">
    <property type="entry name" value="DHDPS"/>
    <property type="match status" value="1"/>
</dbReference>
<protein>
    <recommendedName>
        <fullName evidence="5">Probable 5-dehydro-4-deoxyglucarate dehydratase</fullName>
        <ecNumber evidence="5">4.2.1.41</ecNumber>
    </recommendedName>
    <alternativeName>
        <fullName evidence="5">5-keto-4-deoxy-glucarate dehydratase</fullName>
        <shortName evidence="5">KDGDH</shortName>
    </alternativeName>
</protein>
<dbReference type="Proteomes" id="UP001500236">
    <property type="component" value="Unassembled WGS sequence"/>
</dbReference>
<gene>
    <name evidence="7" type="ORF">GCM10010529_10430</name>
</gene>
<dbReference type="EC" id="4.2.1.41" evidence="5"/>